<keyword evidence="3" id="KW-1185">Reference proteome</keyword>
<keyword evidence="2" id="KW-0489">Methyltransferase</keyword>
<dbReference type="OrthoDB" id="2013972at2759"/>
<dbReference type="AlphaFoldDB" id="A0A1G4B0S3"/>
<accession>A0A1G4B0S3</accession>
<reference evidence="2 3" key="1">
    <citation type="submission" date="2016-09" db="EMBL/GenBank/DDBJ databases">
        <authorList>
            <person name="Capua I."/>
            <person name="De Benedictis P."/>
            <person name="Joannis T."/>
            <person name="Lombin L.H."/>
            <person name="Cattoli G."/>
        </authorList>
    </citation>
    <scope>NUCLEOTIDE SEQUENCE [LARGE SCALE GENOMIC DNA]</scope>
    <source>
        <strain evidence="2 3">IMI 309357</strain>
    </source>
</reference>
<dbReference type="EMBL" id="MJBS01000090">
    <property type="protein sequence ID" value="OHE94977.1"/>
    <property type="molecule type" value="Genomic_DNA"/>
</dbReference>
<feature type="compositionally biased region" description="Basic and acidic residues" evidence="1">
    <location>
        <begin position="89"/>
        <end position="100"/>
    </location>
</feature>
<feature type="region of interest" description="Disordered" evidence="1">
    <location>
        <begin position="57"/>
        <end position="121"/>
    </location>
</feature>
<evidence type="ECO:0000256" key="1">
    <source>
        <dbReference type="SAM" id="MobiDB-lite"/>
    </source>
</evidence>
<sequence>MLLLSLVYPGLHRHSYPPSIASRITRSKAPPKLPSKDASYALTTHFLALAPSRLDSRAASAAPKDPSDPSPAATTTTTTIAPAPTAAQSHDDHQPTSEPHRSRRPSGPGPGPKLDAGPLIPRRRLLERDRVGLLAGLDVPGLQHARLQLQKQASVLPPEFVPPNLRFMVDDADVKWPKLFAGAYRSYKKRPAFQNQEARLNPEKRAGSTTATTARCLQISTLVKMVANIKETLVKLDIKMNAAKLYPSHVAAAGFVNLALQVQKVPVGPLARDDILKKIRK</sequence>
<evidence type="ECO:0000313" key="3">
    <source>
        <dbReference type="Proteomes" id="UP000176998"/>
    </source>
</evidence>
<keyword evidence="2" id="KW-0808">Transferase</keyword>
<evidence type="ECO:0000313" key="2">
    <source>
        <dbReference type="EMBL" id="OHE94977.1"/>
    </source>
</evidence>
<organism evidence="2 3">
    <name type="scientific">Colletotrichum orchidophilum</name>
    <dbReference type="NCBI Taxonomy" id="1209926"/>
    <lineage>
        <taxon>Eukaryota</taxon>
        <taxon>Fungi</taxon>
        <taxon>Dikarya</taxon>
        <taxon>Ascomycota</taxon>
        <taxon>Pezizomycotina</taxon>
        <taxon>Sordariomycetes</taxon>
        <taxon>Hypocreomycetidae</taxon>
        <taxon>Glomerellales</taxon>
        <taxon>Glomerellaceae</taxon>
        <taxon>Colletotrichum</taxon>
    </lineage>
</organism>
<dbReference type="GO" id="GO:0032259">
    <property type="term" value="P:methylation"/>
    <property type="evidence" value="ECO:0007669"/>
    <property type="project" value="UniProtKB-KW"/>
</dbReference>
<dbReference type="GO" id="GO:0008168">
    <property type="term" value="F:methyltransferase activity"/>
    <property type="evidence" value="ECO:0007669"/>
    <property type="project" value="UniProtKB-KW"/>
</dbReference>
<proteinExistence type="predicted"/>
<dbReference type="STRING" id="1209926.A0A1G4B0S3"/>
<dbReference type="Proteomes" id="UP000176998">
    <property type="component" value="Unassembled WGS sequence"/>
</dbReference>
<dbReference type="RefSeq" id="XP_022472139.1">
    <property type="nucleotide sequence ID" value="XM_022621400.1"/>
</dbReference>
<name>A0A1G4B0S3_9PEZI</name>
<comment type="caution">
    <text evidence="2">The sequence shown here is derived from an EMBL/GenBank/DDBJ whole genome shotgun (WGS) entry which is preliminary data.</text>
</comment>
<protein>
    <submittedName>
        <fullName evidence="2">TAM domain methyltransferase</fullName>
    </submittedName>
</protein>
<gene>
    <name evidence="2" type="ORF">CORC01_09771</name>
</gene>
<dbReference type="GeneID" id="34562910"/>
<feature type="compositionally biased region" description="Low complexity" evidence="1">
    <location>
        <begin position="57"/>
        <end position="87"/>
    </location>
</feature>